<evidence type="ECO:0000313" key="3">
    <source>
        <dbReference type="Proteomes" id="UP000249046"/>
    </source>
</evidence>
<gene>
    <name evidence="2" type="ORF">DI564_03615</name>
</gene>
<comment type="caution">
    <text evidence="2">The sequence shown here is derived from an EMBL/GenBank/DDBJ whole genome shotgun (WGS) entry which is preliminary data.</text>
</comment>
<dbReference type="EMBL" id="QFPO01000003">
    <property type="protein sequence ID" value="PZQ18404.1"/>
    <property type="molecule type" value="Genomic_DNA"/>
</dbReference>
<accession>A0A2W5KR94</accession>
<evidence type="ECO:0000313" key="2">
    <source>
        <dbReference type="EMBL" id="PZQ18404.1"/>
    </source>
</evidence>
<feature type="transmembrane region" description="Helical" evidence="1">
    <location>
        <begin position="90"/>
        <end position="112"/>
    </location>
</feature>
<evidence type="ECO:0000256" key="1">
    <source>
        <dbReference type="SAM" id="Phobius"/>
    </source>
</evidence>
<dbReference type="AlphaFoldDB" id="A0A2W5KR94"/>
<proteinExistence type="predicted"/>
<feature type="transmembrane region" description="Helical" evidence="1">
    <location>
        <begin position="144"/>
        <end position="169"/>
    </location>
</feature>
<dbReference type="Proteomes" id="UP000249046">
    <property type="component" value="Unassembled WGS sequence"/>
</dbReference>
<keyword evidence="1" id="KW-0812">Transmembrane</keyword>
<sequence>MLTSLYAVDETTEDGMVPGVPCRTSVQRGRIGIPFVATCRMTSIGSGLQRVFNWKAVPLAGGLQQFEVEVVLADGIDDEARYYEFGSLEFASPLFSVVLGGILGAGLWALFLPVSTPLPTIPTAATDGWRVMARRVAKAAPQIALRWTAFAASVIRSAVLGGATALVLIILARTTEGMDTPIALEVNDLWGGLLVGIFSAPLSKWIRKKVETTLQAQ</sequence>
<keyword evidence="1" id="KW-1133">Transmembrane helix</keyword>
<organism evidence="2 3">
    <name type="scientific">Rhodanobacter denitrificans</name>
    <dbReference type="NCBI Taxonomy" id="666685"/>
    <lineage>
        <taxon>Bacteria</taxon>
        <taxon>Pseudomonadati</taxon>
        <taxon>Pseudomonadota</taxon>
        <taxon>Gammaproteobacteria</taxon>
        <taxon>Lysobacterales</taxon>
        <taxon>Rhodanobacteraceae</taxon>
        <taxon>Rhodanobacter</taxon>
    </lineage>
</organism>
<keyword evidence="1" id="KW-0472">Membrane</keyword>
<protein>
    <submittedName>
        <fullName evidence="2">Uncharacterized protein</fullName>
    </submittedName>
</protein>
<name>A0A2W5KR94_9GAMM</name>
<reference evidence="2 3" key="1">
    <citation type="submission" date="2017-08" db="EMBL/GenBank/DDBJ databases">
        <title>Infants hospitalized years apart are colonized by the same room-sourced microbial strains.</title>
        <authorList>
            <person name="Brooks B."/>
            <person name="Olm M.R."/>
            <person name="Firek B.A."/>
            <person name="Baker R."/>
            <person name="Thomas B.C."/>
            <person name="Morowitz M.J."/>
            <person name="Banfield J.F."/>
        </authorList>
    </citation>
    <scope>NUCLEOTIDE SEQUENCE [LARGE SCALE GENOMIC DNA]</scope>
    <source>
        <strain evidence="2">S2_005_003_R2_42</strain>
    </source>
</reference>